<proteinExistence type="predicted"/>
<dbReference type="EMBL" id="KV875097">
    <property type="protein sequence ID" value="OIW30035.1"/>
    <property type="molecule type" value="Genomic_DNA"/>
</dbReference>
<dbReference type="STRING" id="1408157.A0A1J7IS62"/>
<gene>
    <name evidence="1" type="ORF">CONLIGDRAFT_680826</name>
</gene>
<reference evidence="1 2" key="1">
    <citation type="submission" date="2016-10" db="EMBL/GenBank/DDBJ databases">
        <title>Draft genome sequence of Coniochaeta ligniaria NRRL30616, a lignocellulolytic fungus for bioabatement of inhibitors in plant biomass hydrolysates.</title>
        <authorList>
            <consortium name="DOE Joint Genome Institute"/>
            <person name="Jimenez D.J."/>
            <person name="Hector R.E."/>
            <person name="Riley R."/>
            <person name="Sun H."/>
            <person name="Grigoriev I.V."/>
            <person name="Van Elsas J.D."/>
            <person name="Nichols N.N."/>
        </authorList>
    </citation>
    <scope>NUCLEOTIDE SEQUENCE [LARGE SCALE GENOMIC DNA]</scope>
    <source>
        <strain evidence="1 2">NRRL 30616</strain>
    </source>
</reference>
<name>A0A1J7IS62_9PEZI</name>
<sequence length="145" mass="16711">MARVPTFERCRDSRPIAEDLKRVYVGPVDPRFMVSLWHQMLRQLDVSTPPTTTHYQYLVAFTPVGKLGRVPDLTSAKTWLREELRWWREEGDPSQSIGEDMVATAIGFWLFPLEALSTQAEEASMRSQMMDLTGHWPELALMDVT</sequence>
<protein>
    <submittedName>
        <fullName evidence="1">Uncharacterized protein</fullName>
    </submittedName>
</protein>
<dbReference type="InParanoid" id="A0A1J7IS62"/>
<dbReference type="Proteomes" id="UP000182658">
    <property type="component" value="Unassembled WGS sequence"/>
</dbReference>
<accession>A0A1J7IS62</accession>
<evidence type="ECO:0000313" key="1">
    <source>
        <dbReference type="EMBL" id="OIW30035.1"/>
    </source>
</evidence>
<evidence type="ECO:0000313" key="2">
    <source>
        <dbReference type="Proteomes" id="UP000182658"/>
    </source>
</evidence>
<dbReference type="OrthoDB" id="3469466at2759"/>
<organism evidence="1 2">
    <name type="scientific">Coniochaeta ligniaria NRRL 30616</name>
    <dbReference type="NCBI Taxonomy" id="1408157"/>
    <lineage>
        <taxon>Eukaryota</taxon>
        <taxon>Fungi</taxon>
        <taxon>Dikarya</taxon>
        <taxon>Ascomycota</taxon>
        <taxon>Pezizomycotina</taxon>
        <taxon>Sordariomycetes</taxon>
        <taxon>Sordariomycetidae</taxon>
        <taxon>Coniochaetales</taxon>
        <taxon>Coniochaetaceae</taxon>
        <taxon>Coniochaeta</taxon>
    </lineage>
</organism>
<dbReference type="AlphaFoldDB" id="A0A1J7IS62"/>
<keyword evidence="2" id="KW-1185">Reference proteome</keyword>